<reference evidence="5 6" key="1">
    <citation type="submission" date="2020-08" db="EMBL/GenBank/DDBJ databases">
        <title>Plant Genome Project.</title>
        <authorList>
            <person name="Zhang R.-G."/>
        </authorList>
    </citation>
    <scope>NUCLEOTIDE SEQUENCE [LARGE SCALE GENOMIC DNA]</scope>
    <source>
        <tissue evidence="5">Rhizome</tissue>
    </source>
</reference>
<dbReference type="EMBL" id="JACMSC010000010">
    <property type="protein sequence ID" value="KAG6502602.1"/>
    <property type="molecule type" value="Genomic_DNA"/>
</dbReference>
<dbReference type="PROSITE" id="PS51151">
    <property type="entry name" value="NAC_AB"/>
    <property type="match status" value="1"/>
</dbReference>
<organism evidence="5 6">
    <name type="scientific">Zingiber officinale</name>
    <name type="common">Ginger</name>
    <name type="synonym">Amomum zingiber</name>
    <dbReference type="NCBI Taxonomy" id="94328"/>
    <lineage>
        <taxon>Eukaryota</taxon>
        <taxon>Viridiplantae</taxon>
        <taxon>Streptophyta</taxon>
        <taxon>Embryophyta</taxon>
        <taxon>Tracheophyta</taxon>
        <taxon>Spermatophyta</taxon>
        <taxon>Magnoliopsida</taxon>
        <taxon>Liliopsida</taxon>
        <taxon>Zingiberales</taxon>
        <taxon>Zingiberaceae</taxon>
        <taxon>Zingiber</taxon>
    </lineage>
</organism>
<dbReference type="InterPro" id="IPR038187">
    <property type="entry name" value="NAC_A/B_dom_sf"/>
</dbReference>
<sequence>MEADHNLNFHNGRVFPPSLSNQNVVSFQPVAIGLVSEGMYNSGEISTMAGMILPGNPGTQSHTASVMPLPGNLSGNIILDPMPPAKHPATVTTHWSLEELYVLRQGLTEYSTEPINIMKYIKIAAKLPEKTVRDVAMKCQLMVEYSLKHNEESGKRRRLENYHVEKKEKIVYTSSLSTVHSLQPESVATFSLRVHDVPSNNQLCQATPINFETQSLLMENFNLLSQIGSNLELSKVQDNINLFYCTRENITNILTSMSVAPGIMSQMPSLPVLIDDNLFQSILPLANQMNREKLIKMAGAVRTGGKGSMRRKKKAVHKSPTTDDKKLQSTLRRIGVNTIPAIEEVNIFKDDVVIQFLNPKVQASIAANTWVVSGSPQTKKLQDLLPTIINQLGPDNLENLRRLAEQFQKQAPDAAPAAKGGEEDDDDVPELVHGETFEQAAVEKQAS</sequence>
<evidence type="ECO:0000256" key="2">
    <source>
        <dbReference type="RuleBase" id="RU361272"/>
    </source>
</evidence>
<dbReference type="Gene3D" id="2.20.70.30">
    <property type="entry name" value="Nascent polypeptide-associated complex domain"/>
    <property type="match status" value="1"/>
</dbReference>
<dbReference type="InterPro" id="IPR002715">
    <property type="entry name" value="Nas_poly-pep-assoc_cplx_dom"/>
</dbReference>
<gene>
    <name evidence="5" type="ORF">ZIOFF_034887</name>
</gene>
<dbReference type="PANTHER" id="PTHR10351">
    <property type="entry name" value="TRANSCRIPTION FACTOR BTF3 FAMILY MEMBER"/>
    <property type="match status" value="1"/>
</dbReference>
<evidence type="ECO:0000313" key="5">
    <source>
        <dbReference type="EMBL" id="KAG6502602.1"/>
    </source>
</evidence>
<accession>A0A8J5L297</accession>
<evidence type="ECO:0000256" key="3">
    <source>
        <dbReference type="SAM" id="MobiDB-lite"/>
    </source>
</evidence>
<feature type="domain" description="NAC-A/B" evidence="4">
    <location>
        <begin position="321"/>
        <end position="385"/>
    </location>
</feature>
<dbReference type="Pfam" id="PF12579">
    <property type="entry name" value="DUF3755"/>
    <property type="match status" value="1"/>
</dbReference>
<dbReference type="InterPro" id="IPR039370">
    <property type="entry name" value="BTF3"/>
</dbReference>
<dbReference type="InterPro" id="IPR022228">
    <property type="entry name" value="DUF3755"/>
</dbReference>
<comment type="similarity">
    <text evidence="1 2">Belongs to the NAC-beta family.</text>
</comment>
<keyword evidence="2" id="KW-0804">Transcription</keyword>
<evidence type="ECO:0000259" key="4">
    <source>
        <dbReference type="PROSITE" id="PS51151"/>
    </source>
</evidence>
<protein>
    <recommendedName>
        <fullName evidence="2">Nascent polypeptide-associated complex subunit beta</fullName>
    </recommendedName>
</protein>
<dbReference type="AlphaFoldDB" id="A0A8J5L297"/>
<name>A0A8J5L297_ZINOF</name>
<dbReference type="Pfam" id="PF01849">
    <property type="entry name" value="NAC"/>
    <property type="match status" value="1"/>
</dbReference>
<comment type="subunit">
    <text evidence="2">Part of the nascent polypeptide-associated complex (NAC).</text>
</comment>
<keyword evidence="6" id="KW-1185">Reference proteome</keyword>
<comment type="caution">
    <text evidence="5">The sequence shown here is derived from an EMBL/GenBank/DDBJ whole genome shotgun (WGS) entry which is preliminary data.</text>
</comment>
<dbReference type="SMART" id="SM01407">
    <property type="entry name" value="NAC"/>
    <property type="match status" value="1"/>
</dbReference>
<dbReference type="FunFam" id="2.20.70.30:FF:000001">
    <property type="entry name" value="Transcription factor BTF3 homolog"/>
    <property type="match status" value="1"/>
</dbReference>
<dbReference type="CDD" id="cd22055">
    <property type="entry name" value="NAC_BTF3"/>
    <property type="match status" value="1"/>
</dbReference>
<proteinExistence type="inferred from homology"/>
<dbReference type="Proteomes" id="UP000734854">
    <property type="component" value="Unassembled WGS sequence"/>
</dbReference>
<feature type="compositionally biased region" description="Low complexity" evidence="3">
    <location>
        <begin position="408"/>
        <end position="419"/>
    </location>
</feature>
<keyword evidence="2" id="KW-0805">Transcription regulation</keyword>
<evidence type="ECO:0000313" key="6">
    <source>
        <dbReference type="Proteomes" id="UP000734854"/>
    </source>
</evidence>
<feature type="region of interest" description="Disordered" evidence="3">
    <location>
        <begin position="407"/>
        <end position="447"/>
    </location>
</feature>
<evidence type="ECO:0000256" key="1">
    <source>
        <dbReference type="ARBA" id="ARBA00005296"/>
    </source>
</evidence>